<reference evidence="18 19" key="1">
    <citation type="submission" date="2024-03" db="EMBL/GenBank/DDBJ databases">
        <title>Actinomycetospora sp. OC33-EN08, a novel actinomycete isolated from wild orchid (Aerides multiflora).</title>
        <authorList>
            <person name="Suriyachadkun C."/>
        </authorList>
    </citation>
    <scope>NUCLEOTIDE SEQUENCE [LARGE SCALE GENOMIC DNA]</scope>
    <source>
        <strain evidence="18 19">OC33-EN08</strain>
    </source>
</reference>
<dbReference type="Pfam" id="PF01225">
    <property type="entry name" value="Mur_ligase"/>
    <property type="match status" value="1"/>
</dbReference>
<evidence type="ECO:0000256" key="7">
    <source>
        <dbReference type="ARBA" id="ARBA00022741"/>
    </source>
</evidence>
<name>A0ABU8MWS2_9PSEU</name>
<sequence length="488" mass="50335">MQPGEQTVSPELPRLLSRVHFIGAGGAAMSGIARILLARGAMVSGSDAKDSRAVLALRTLGAEVSVGHDAANLDLLPGGPTALVTTKAVHQADPDNPELLEAAARGVPVLHRSAVLAELMADHRAACVSGSAGKTSTTSMLVVALQACGTDPSFMIGGDLLASGSSAHHGHGDVFVAEADESDGSFLAYSPAVAVVTNVEPDHLDHHGTVDAYVAVFDAFVGRIEPGGALVVCADDPGAAALGDRAAAAGVRVRRYGRAATGPDDVTVLDYRAEAASGVLTIRVGGVERTVRLGVAGEHQALNACAALLAGLDLGAPLERLLAGLASFTGVRRRFELRGEHGGVRVYDDYAHAPTKVAAQLRAARPVLGERGRLIVAFQPHLYSRTRDFAVQFGEALSLADEVVLLDVYGAREQPEPGINGATIAREVGLPAEHVHYEPSWAAVPALLADLARPGDLVITMGAGDVTVLGPEVLAELERRNSPAHVGG</sequence>
<dbReference type="Pfam" id="PF02875">
    <property type="entry name" value="Mur_ligase_C"/>
    <property type="match status" value="1"/>
</dbReference>
<evidence type="ECO:0000256" key="9">
    <source>
        <dbReference type="ARBA" id="ARBA00022960"/>
    </source>
</evidence>
<dbReference type="InterPro" id="IPR013221">
    <property type="entry name" value="Mur_ligase_cen"/>
</dbReference>
<dbReference type="SUPFAM" id="SSF53244">
    <property type="entry name" value="MurD-like peptide ligases, peptide-binding domain"/>
    <property type="match status" value="1"/>
</dbReference>
<feature type="domain" description="Mur ligase C-terminal" evidence="16">
    <location>
        <begin position="333"/>
        <end position="464"/>
    </location>
</feature>
<keyword evidence="12 14" id="KW-0961">Cell wall biogenesis/degradation</keyword>
<comment type="similarity">
    <text evidence="14">Belongs to the MurCDEF family.</text>
</comment>
<evidence type="ECO:0000313" key="18">
    <source>
        <dbReference type="EMBL" id="MEJ2870863.1"/>
    </source>
</evidence>
<dbReference type="HAMAP" id="MF_00046">
    <property type="entry name" value="MurC"/>
    <property type="match status" value="1"/>
</dbReference>
<keyword evidence="8 14" id="KW-0067">ATP-binding</keyword>
<evidence type="ECO:0000256" key="1">
    <source>
        <dbReference type="ARBA" id="ARBA00004496"/>
    </source>
</evidence>
<dbReference type="NCBIfam" id="TIGR01082">
    <property type="entry name" value="murC"/>
    <property type="match status" value="1"/>
</dbReference>
<dbReference type="InterPro" id="IPR036615">
    <property type="entry name" value="Mur_ligase_C_dom_sf"/>
</dbReference>
<dbReference type="PANTHER" id="PTHR43445:SF3">
    <property type="entry name" value="UDP-N-ACETYLMURAMATE--L-ALANINE LIGASE"/>
    <property type="match status" value="1"/>
</dbReference>
<protein>
    <recommendedName>
        <fullName evidence="3 14">UDP-N-acetylmuramate--L-alanine ligase</fullName>
        <ecNumber evidence="3 14">6.3.2.8</ecNumber>
    </recommendedName>
    <alternativeName>
        <fullName evidence="14">UDP-N-acetylmuramoyl-L-alanine synthetase</fullName>
    </alternativeName>
</protein>
<proteinExistence type="inferred from homology"/>
<evidence type="ECO:0000256" key="10">
    <source>
        <dbReference type="ARBA" id="ARBA00022984"/>
    </source>
</evidence>
<evidence type="ECO:0000259" key="15">
    <source>
        <dbReference type="Pfam" id="PF01225"/>
    </source>
</evidence>
<dbReference type="InterPro" id="IPR050061">
    <property type="entry name" value="MurCDEF_pg_biosynth"/>
</dbReference>
<dbReference type="EMBL" id="JBBEGN010000016">
    <property type="protein sequence ID" value="MEJ2870863.1"/>
    <property type="molecule type" value="Genomic_DNA"/>
</dbReference>
<dbReference type="SUPFAM" id="SSF51984">
    <property type="entry name" value="MurCD N-terminal domain"/>
    <property type="match status" value="1"/>
</dbReference>
<dbReference type="Pfam" id="PF08245">
    <property type="entry name" value="Mur_ligase_M"/>
    <property type="match status" value="1"/>
</dbReference>
<organism evidence="18 19">
    <name type="scientific">Actinomycetospora aurantiaca</name>
    <dbReference type="NCBI Taxonomy" id="3129233"/>
    <lineage>
        <taxon>Bacteria</taxon>
        <taxon>Bacillati</taxon>
        <taxon>Actinomycetota</taxon>
        <taxon>Actinomycetes</taxon>
        <taxon>Pseudonocardiales</taxon>
        <taxon>Pseudonocardiaceae</taxon>
        <taxon>Actinomycetospora</taxon>
    </lineage>
</organism>
<dbReference type="InterPro" id="IPR036565">
    <property type="entry name" value="Mur-like_cat_sf"/>
</dbReference>
<dbReference type="PANTHER" id="PTHR43445">
    <property type="entry name" value="UDP-N-ACETYLMURAMATE--L-ALANINE LIGASE-RELATED"/>
    <property type="match status" value="1"/>
</dbReference>
<feature type="domain" description="Mur ligase N-terminal catalytic" evidence="15">
    <location>
        <begin position="19"/>
        <end position="123"/>
    </location>
</feature>
<evidence type="ECO:0000256" key="6">
    <source>
        <dbReference type="ARBA" id="ARBA00022618"/>
    </source>
</evidence>
<evidence type="ECO:0000256" key="3">
    <source>
        <dbReference type="ARBA" id="ARBA00012211"/>
    </source>
</evidence>
<gene>
    <name evidence="14 18" type="primary">murC</name>
    <name evidence="18" type="ORF">WCD74_24080</name>
</gene>
<dbReference type="InterPro" id="IPR000713">
    <property type="entry name" value="Mur_ligase_N"/>
</dbReference>
<keyword evidence="7 14" id="KW-0547">Nucleotide-binding</keyword>
<evidence type="ECO:0000256" key="5">
    <source>
        <dbReference type="ARBA" id="ARBA00022598"/>
    </source>
</evidence>
<accession>A0ABU8MWS2</accession>
<evidence type="ECO:0000256" key="8">
    <source>
        <dbReference type="ARBA" id="ARBA00022840"/>
    </source>
</evidence>
<comment type="caution">
    <text evidence="18">The sequence shown here is derived from an EMBL/GenBank/DDBJ whole genome shotgun (WGS) entry which is preliminary data.</text>
</comment>
<comment type="catalytic activity">
    <reaction evidence="13 14">
        <text>UDP-N-acetyl-alpha-D-muramate + L-alanine + ATP = UDP-N-acetyl-alpha-D-muramoyl-L-alanine + ADP + phosphate + H(+)</text>
        <dbReference type="Rhea" id="RHEA:23372"/>
        <dbReference type="ChEBI" id="CHEBI:15378"/>
        <dbReference type="ChEBI" id="CHEBI:30616"/>
        <dbReference type="ChEBI" id="CHEBI:43474"/>
        <dbReference type="ChEBI" id="CHEBI:57972"/>
        <dbReference type="ChEBI" id="CHEBI:70757"/>
        <dbReference type="ChEBI" id="CHEBI:83898"/>
        <dbReference type="ChEBI" id="CHEBI:456216"/>
        <dbReference type="EC" id="6.3.2.8"/>
    </reaction>
</comment>
<evidence type="ECO:0000259" key="16">
    <source>
        <dbReference type="Pfam" id="PF02875"/>
    </source>
</evidence>
<keyword evidence="10 14" id="KW-0573">Peptidoglycan synthesis</keyword>
<keyword evidence="5 14" id="KW-0436">Ligase</keyword>
<keyword evidence="19" id="KW-1185">Reference proteome</keyword>
<dbReference type="GO" id="GO:0008763">
    <property type="term" value="F:UDP-N-acetylmuramate-L-alanine ligase activity"/>
    <property type="evidence" value="ECO:0007669"/>
    <property type="project" value="UniProtKB-EC"/>
</dbReference>
<evidence type="ECO:0000256" key="2">
    <source>
        <dbReference type="ARBA" id="ARBA00004752"/>
    </source>
</evidence>
<dbReference type="EC" id="6.3.2.8" evidence="3 14"/>
<comment type="pathway">
    <text evidence="2 14">Cell wall biogenesis; peptidoglycan biosynthesis.</text>
</comment>
<dbReference type="Gene3D" id="3.40.1190.10">
    <property type="entry name" value="Mur-like, catalytic domain"/>
    <property type="match status" value="1"/>
</dbReference>
<feature type="domain" description="Mur ligase central" evidence="17">
    <location>
        <begin position="128"/>
        <end position="310"/>
    </location>
</feature>
<dbReference type="InterPro" id="IPR004101">
    <property type="entry name" value="Mur_ligase_C"/>
</dbReference>
<dbReference type="Gene3D" id="3.40.50.720">
    <property type="entry name" value="NAD(P)-binding Rossmann-like Domain"/>
    <property type="match status" value="1"/>
</dbReference>
<evidence type="ECO:0000259" key="17">
    <source>
        <dbReference type="Pfam" id="PF08245"/>
    </source>
</evidence>
<dbReference type="RefSeq" id="WP_337697452.1">
    <property type="nucleotide sequence ID" value="NZ_JBBEGN010000016.1"/>
</dbReference>
<keyword evidence="6 14" id="KW-0132">Cell division</keyword>
<evidence type="ECO:0000256" key="13">
    <source>
        <dbReference type="ARBA" id="ARBA00047833"/>
    </source>
</evidence>
<keyword evidence="4 14" id="KW-0963">Cytoplasm</keyword>
<dbReference type="Gene3D" id="3.90.190.20">
    <property type="entry name" value="Mur ligase, C-terminal domain"/>
    <property type="match status" value="1"/>
</dbReference>
<feature type="binding site" evidence="14">
    <location>
        <begin position="130"/>
        <end position="136"/>
    </location>
    <ligand>
        <name>ATP</name>
        <dbReference type="ChEBI" id="CHEBI:30616"/>
    </ligand>
</feature>
<dbReference type="Proteomes" id="UP001385809">
    <property type="component" value="Unassembled WGS sequence"/>
</dbReference>
<comment type="function">
    <text evidence="14">Cell wall formation.</text>
</comment>
<keyword evidence="11 14" id="KW-0131">Cell cycle</keyword>
<dbReference type="SUPFAM" id="SSF53623">
    <property type="entry name" value="MurD-like peptide ligases, catalytic domain"/>
    <property type="match status" value="1"/>
</dbReference>
<comment type="subcellular location">
    <subcellularLocation>
        <location evidence="1 14">Cytoplasm</location>
    </subcellularLocation>
</comment>
<evidence type="ECO:0000256" key="14">
    <source>
        <dbReference type="HAMAP-Rule" id="MF_00046"/>
    </source>
</evidence>
<evidence type="ECO:0000313" key="19">
    <source>
        <dbReference type="Proteomes" id="UP001385809"/>
    </source>
</evidence>
<keyword evidence="9 14" id="KW-0133">Cell shape</keyword>
<evidence type="ECO:0000256" key="12">
    <source>
        <dbReference type="ARBA" id="ARBA00023316"/>
    </source>
</evidence>
<evidence type="ECO:0000256" key="4">
    <source>
        <dbReference type="ARBA" id="ARBA00022490"/>
    </source>
</evidence>
<dbReference type="InterPro" id="IPR005758">
    <property type="entry name" value="UDP-N-AcMur_Ala_ligase_MurC"/>
</dbReference>
<evidence type="ECO:0000256" key="11">
    <source>
        <dbReference type="ARBA" id="ARBA00023306"/>
    </source>
</evidence>